<dbReference type="Gene3D" id="3.40.50.150">
    <property type="entry name" value="Vaccinia Virus protein VP39"/>
    <property type="match status" value="1"/>
</dbReference>
<dbReference type="RefSeq" id="XP_026679912.1">
    <property type="nucleotide sequence ID" value="XM_026824111.1"/>
</dbReference>
<name>A0A3Q0IUG7_DIACI</name>
<dbReference type="AlphaFoldDB" id="A0A3Q0IUG7"/>
<gene>
    <name evidence="2" type="primary">LOC113467744</name>
</gene>
<keyword evidence="1" id="KW-1185">Reference proteome</keyword>
<dbReference type="GeneID" id="113467744"/>
<accession>A0A3Q0IUG7</accession>
<proteinExistence type="predicted"/>
<evidence type="ECO:0000313" key="1">
    <source>
        <dbReference type="Proteomes" id="UP000079169"/>
    </source>
</evidence>
<dbReference type="PANTHER" id="PTHR45904">
    <property type="entry name" value="TRNA (URACIL-5-)-METHYLTRANSFERASE"/>
    <property type="match status" value="1"/>
</dbReference>
<evidence type="ECO:0000313" key="2">
    <source>
        <dbReference type="RefSeq" id="XP_026679912.1"/>
    </source>
</evidence>
<dbReference type="STRING" id="121845.A0A3Q0IUG7"/>
<dbReference type="InterPro" id="IPR029063">
    <property type="entry name" value="SAM-dependent_MTases_sf"/>
</dbReference>
<reference evidence="2" key="1">
    <citation type="submission" date="2025-08" db="UniProtKB">
        <authorList>
            <consortium name="RefSeq"/>
        </authorList>
    </citation>
    <scope>IDENTIFICATION</scope>
</reference>
<dbReference type="KEGG" id="dci:113467744"/>
<organism evidence="1 2">
    <name type="scientific">Diaphorina citri</name>
    <name type="common">Asian citrus psyllid</name>
    <dbReference type="NCBI Taxonomy" id="121845"/>
    <lineage>
        <taxon>Eukaryota</taxon>
        <taxon>Metazoa</taxon>
        <taxon>Ecdysozoa</taxon>
        <taxon>Arthropoda</taxon>
        <taxon>Hexapoda</taxon>
        <taxon>Insecta</taxon>
        <taxon>Pterygota</taxon>
        <taxon>Neoptera</taxon>
        <taxon>Paraneoptera</taxon>
        <taxon>Hemiptera</taxon>
        <taxon>Sternorrhyncha</taxon>
        <taxon>Psylloidea</taxon>
        <taxon>Psyllidae</taxon>
        <taxon>Diaphorininae</taxon>
        <taxon>Diaphorina</taxon>
    </lineage>
</organism>
<dbReference type="PaxDb" id="121845-A0A3Q0IUG7"/>
<dbReference type="InterPro" id="IPR045850">
    <property type="entry name" value="TRM2_met"/>
</dbReference>
<sequence length="194" mass="21892">MAAHNNIKNIQFIIGKPEDALMQAWSNILQAEEVILIIDPPSNSKPRFYIDMIGDMNNLTKVIYLNSNSKSNIVKNLMSLTEAALLPVRVVPVDIAPHTVRLEMVVLCKKFDAYQISRPLGPCDPASLMEGKIQNRIINFICCKVKPYHILCGYHSITQCLFCNHLPCWESNLGSLVCKPSVIRVTRAWRLTTI</sequence>
<protein>
    <submittedName>
        <fullName evidence="2">Uncharacterized protein LOC113467744</fullName>
    </submittedName>
</protein>
<dbReference type="PANTHER" id="PTHR45904:SF2">
    <property type="entry name" value="TRNA (URACIL-5-)-METHYLTRANSFERASE HOMOLOG A"/>
    <property type="match status" value="1"/>
</dbReference>
<dbReference type="Proteomes" id="UP000079169">
    <property type="component" value="Unplaced"/>
</dbReference>
<dbReference type="GO" id="GO:0003723">
    <property type="term" value="F:RNA binding"/>
    <property type="evidence" value="ECO:0007669"/>
    <property type="project" value="TreeGrafter"/>
</dbReference>